<evidence type="ECO:0000313" key="2">
    <source>
        <dbReference type="Proteomes" id="UP000516134"/>
    </source>
</evidence>
<evidence type="ECO:0000313" key="1">
    <source>
        <dbReference type="EMBL" id="QNP43518.1"/>
    </source>
</evidence>
<protein>
    <submittedName>
        <fullName evidence="1">Uncharacterized protein</fullName>
    </submittedName>
</protein>
<keyword evidence="2" id="KW-1185">Reference proteome</keyword>
<dbReference type="Proteomes" id="UP000516134">
    <property type="component" value="Chromosome"/>
</dbReference>
<gene>
    <name evidence="1" type="ORF">H9L15_01675</name>
</gene>
<accession>A0ABX6T784</accession>
<reference evidence="1 2" key="1">
    <citation type="submission" date="2020-08" db="EMBL/GenBank/DDBJ databases">
        <title>Genome sequence of Sphingomonas daechungensis KACC 18115T.</title>
        <authorList>
            <person name="Hyun D.-W."/>
            <person name="Bae J.-W."/>
        </authorList>
    </citation>
    <scope>NUCLEOTIDE SEQUENCE [LARGE SCALE GENOMIC DNA]</scope>
    <source>
        <strain evidence="1 2">KACC 18115</strain>
    </source>
</reference>
<name>A0ABX6T784_9SPHN</name>
<sequence length="164" mass="18315">MARRTKSAERVLAGGQVRKASTRDWTKAKEAAFLSVLAETCNVTLAAGEAGVSVSAVYRRRKLDAAFRGAWMEAIGVAYQRLELVLLERAFVGTEKTVRRKDGSEERMIEYPTQLALTLLKMHRDTAVEAVTEFDPGDVDEIRERLVQKLQRLRKRGGCEAGCE</sequence>
<proteinExistence type="predicted"/>
<organism evidence="1 2">
    <name type="scientific">Sphingomonas daechungensis</name>
    <dbReference type="NCBI Taxonomy" id="1176646"/>
    <lineage>
        <taxon>Bacteria</taxon>
        <taxon>Pseudomonadati</taxon>
        <taxon>Pseudomonadota</taxon>
        <taxon>Alphaproteobacteria</taxon>
        <taxon>Sphingomonadales</taxon>
        <taxon>Sphingomonadaceae</taxon>
        <taxon>Sphingomonas</taxon>
    </lineage>
</organism>
<dbReference type="EMBL" id="CP060780">
    <property type="protein sequence ID" value="QNP43518.1"/>
    <property type="molecule type" value="Genomic_DNA"/>
</dbReference>
<dbReference type="RefSeq" id="WP_187714948.1">
    <property type="nucleotide sequence ID" value="NZ_BAABJC010000001.1"/>
</dbReference>